<protein>
    <recommendedName>
        <fullName evidence="2">RAP domain-containing protein</fullName>
    </recommendedName>
</protein>
<feature type="domain" description="RAP" evidence="2">
    <location>
        <begin position="548"/>
        <end position="606"/>
    </location>
</feature>
<dbReference type="InterPro" id="IPR050870">
    <property type="entry name" value="FAST_kinase"/>
</dbReference>
<feature type="compositionally biased region" description="Polar residues" evidence="1">
    <location>
        <begin position="628"/>
        <end position="642"/>
    </location>
</feature>
<accession>A0AAW1Q3Y3</accession>
<dbReference type="PANTHER" id="PTHR21228">
    <property type="entry name" value="FAST LEU-RICH DOMAIN-CONTAINING"/>
    <property type="match status" value="1"/>
</dbReference>
<dbReference type="Pfam" id="PF26188">
    <property type="entry name" value="RESC6"/>
    <property type="match status" value="1"/>
</dbReference>
<name>A0AAW1Q3Y3_9CHLO</name>
<dbReference type="Pfam" id="PF07671">
    <property type="entry name" value="DUF1601"/>
    <property type="match status" value="1"/>
</dbReference>
<dbReference type="InterPro" id="IPR011632">
    <property type="entry name" value="DUF1601"/>
</dbReference>
<dbReference type="Proteomes" id="UP001465755">
    <property type="component" value="Unassembled WGS sequence"/>
</dbReference>
<evidence type="ECO:0000256" key="1">
    <source>
        <dbReference type="SAM" id="MobiDB-lite"/>
    </source>
</evidence>
<dbReference type="AlphaFoldDB" id="A0AAW1Q3Y3"/>
<proteinExistence type="predicted"/>
<dbReference type="GO" id="GO:0044528">
    <property type="term" value="P:regulation of mitochondrial mRNA stability"/>
    <property type="evidence" value="ECO:0007669"/>
    <property type="project" value="TreeGrafter"/>
</dbReference>
<organism evidence="3 4">
    <name type="scientific">Symbiochloris irregularis</name>
    <dbReference type="NCBI Taxonomy" id="706552"/>
    <lineage>
        <taxon>Eukaryota</taxon>
        <taxon>Viridiplantae</taxon>
        <taxon>Chlorophyta</taxon>
        <taxon>core chlorophytes</taxon>
        <taxon>Trebouxiophyceae</taxon>
        <taxon>Trebouxiales</taxon>
        <taxon>Trebouxiaceae</taxon>
        <taxon>Symbiochloris</taxon>
    </lineage>
</organism>
<dbReference type="GO" id="GO:0000963">
    <property type="term" value="P:mitochondrial RNA processing"/>
    <property type="evidence" value="ECO:0007669"/>
    <property type="project" value="TreeGrafter"/>
</dbReference>
<feature type="region of interest" description="Disordered" evidence="1">
    <location>
        <begin position="615"/>
        <end position="642"/>
    </location>
</feature>
<dbReference type="InterPro" id="IPR013584">
    <property type="entry name" value="RAP"/>
</dbReference>
<dbReference type="PANTHER" id="PTHR21228:SF40">
    <property type="entry name" value="LD45607P"/>
    <property type="match status" value="1"/>
</dbReference>
<dbReference type="EMBL" id="JALJOQ010000001">
    <property type="protein sequence ID" value="KAK9814919.1"/>
    <property type="molecule type" value="Genomic_DNA"/>
</dbReference>
<evidence type="ECO:0000259" key="2">
    <source>
        <dbReference type="PROSITE" id="PS51286"/>
    </source>
</evidence>
<comment type="caution">
    <text evidence="3">The sequence shown here is derived from an EMBL/GenBank/DDBJ whole genome shotgun (WGS) entry which is preliminary data.</text>
</comment>
<gene>
    <name evidence="3" type="ORF">WJX73_002051</name>
</gene>
<evidence type="ECO:0000313" key="3">
    <source>
        <dbReference type="EMBL" id="KAK9814919.1"/>
    </source>
</evidence>
<keyword evidence="4" id="KW-1185">Reference proteome</keyword>
<dbReference type="PROSITE" id="PS51286">
    <property type="entry name" value="RAP"/>
    <property type="match status" value="1"/>
</dbReference>
<dbReference type="GO" id="GO:0005759">
    <property type="term" value="C:mitochondrial matrix"/>
    <property type="evidence" value="ECO:0007669"/>
    <property type="project" value="TreeGrafter"/>
</dbReference>
<sequence>MPQLHPHGANVTQLYGDPYGQPWVMQPSPILTDPNIRPFGGPWLPNEAQYGGPSRRQPVEYNHNKVITKKLANAVHYQQVLDIVAESVNVFDEVNVATALHRLAKLQPPASAGQASPVIYADHFQQLVVAIKRQLQRFEAQAISNTLWAFATLNYYPDEETLSRLASHAQTIIQTFRPQATSNTLWAFAKLGFGDCEGFLVAAAQQMLNDLPRSVPQDISNTMWAYATLGYQPGQELMTGAARQAALLMQRCKPQEIANTLWAYAMLDHDPGSGLLDAVATQMTERIQNFRPQAVSNSLWAYAKLEYNPGSRLLDITAQRATGMLHQYTSQEIANTLWAMATLEHHPSAMLLDAAAVQIVRRIEQFSPVDTVRCASAFATLYHHPCNDLLAVVAHYALRNWSRFTPNEVASLIWALALLRLTPLDNWQALLDKLSTMPATDFETADLRLLFQAHTLLSNIGAGVPGSPSAGGQQLASAQLAAGFSLPPALLEPARAAWVADVRRSGRLTKLHEEVSRVLWRMGVLHRSDHVMADGLVCVHMALDGDKVVLEVDDASHYAVNAWRPLGRTLARRYMLEALGLTVRSIPFYQWFSLGDLENQKAFLTQLLATLPSPTAQATPSSAAPMSLTAQPLQQNQPADIL</sequence>
<feature type="compositionally biased region" description="Low complexity" evidence="1">
    <location>
        <begin position="615"/>
        <end position="625"/>
    </location>
</feature>
<dbReference type="Pfam" id="PF08373">
    <property type="entry name" value="RAP"/>
    <property type="match status" value="1"/>
</dbReference>
<evidence type="ECO:0000313" key="4">
    <source>
        <dbReference type="Proteomes" id="UP001465755"/>
    </source>
</evidence>
<dbReference type="GO" id="GO:0035770">
    <property type="term" value="C:ribonucleoprotein granule"/>
    <property type="evidence" value="ECO:0007669"/>
    <property type="project" value="TreeGrafter"/>
</dbReference>
<dbReference type="InterPro" id="IPR058917">
    <property type="entry name" value="RESC6_dom"/>
</dbReference>
<dbReference type="SMART" id="SM00952">
    <property type="entry name" value="RAP"/>
    <property type="match status" value="1"/>
</dbReference>
<reference evidence="3 4" key="1">
    <citation type="journal article" date="2024" name="Nat. Commun.">
        <title>Phylogenomics reveals the evolutionary origins of lichenization in chlorophyte algae.</title>
        <authorList>
            <person name="Puginier C."/>
            <person name="Libourel C."/>
            <person name="Otte J."/>
            <person name="Skaloud P."/>
            <person name="Haon M."/>
            <person name="Grisel S."/>
            <person name="Petersen M."/>
            <person name="Berrin J.G."/>
            <person name="Delaux P.M."/>
            <person name="Dal Grande F."/>
            <person name="Keller J."/>
        </authorList>
    </citation>
    <scope>NUCLEOTIDE SEQUENCE [LARGE SCALE GENOMIC DNA]</scope>
    <source>
        <strain evidence="3 4">SAG 2036</strain>
    </source>
</reference>
<dbReference type="GO" id="GO:0003723">
    <property type="term" value="F:RNA binding"/>
    <property type="evidence" value="ECO:0007669"/>
    <property type="project" value="TreeGrafter"/>
</dbReference>